<evidence type="ECO:0000313" key="1">
    <source>
        <dbReference type="EMBL" id="CAH2399812.1"/>
    </source>
</evidence>
<sequence length="72" mass="8188">MAAKGNSLIEVSVWAAFDEIPKARSPAPPTIVRRVSSKSWVSCTRLFLFPMTDRRSRSFTQDAKKRTWCSLL</sequence>
<organism evidence="1 2">
    <name type="scientific">Mesorhizobium escarrei</name>
    <dbReference type="NCBI Taxonomy" id="666018"/>
    <lineage>
        <taxon>Bacteria</taxon>
        <taxon>Pseudomonadati</taxon>
        <taxon>Pseudomonadota</taxon>
        <taxon>Alphaproteobacteria</taxon>
        <taxon>Hyphomicrobiales</taxon>
        <taxon>Phyllobacteriaceae</taxon>
        <taxon>Mesorhizobium</taxon>
    </lineage>
</organism>
<protein>
    <submittedName>
        <fullName evidence="1">Uncharacterized protein</fullName>
    </submittedName>
</protein>
<gene>
    <name evidence="1" type="ORF">MES5069_230161</name>
</gene>
<name>A0ABM9DT04_9HYPH</name>
<keyword evidence="2" id="KW-1185">Reference proteome</keyword>
<proteinExistence type="predicted"/>
<dbReference type="Proteomes" id="UP001153050">
    <property type="component" value="Unassembled WGS sequence"/>
</dbReference>
<dbReference type="EMBL" id="CAKXZT010000117">
    <property type="protein sequence ID" value="CAH2399812.1"/>
    <property type="molecule type" value="Genomic_DNA"/>
</dbReference>
<reference evidence="1 2" key="1">
    <citation type="submission" date="2022-03" db="EMBL/GenBank/DDBJ databases">
        <authorList>
            <person name="Brunel B."/>
        </authorList>
    </citation>
    <scope>NUCLEOTIDE SEQUENCE [LARGE SCALE GENOMIC DNA]</scope>
    <source>
        <strain evidence="1">STM5069sample</strain>
    </source>
</reference>
<evidence type="ECO:0000313" key="2">
    <source>
        <dbReference type="Proteomes" id="UP001153050"/>
    </source>
</evidence>
<accession>A0ABM9DT04</accession>
<comment type="caution">
    <text evidence="1">The sequence shown here is derived from an EMBL/GenBank/DDBJ whole genome shotgun (WGS) entry which is preliminary data.</text>
</comment>